<dbReference type="GO" id="GO:0005868">
    <property type="term" value="C:cytoplasmic dynein complex"/>
    <property type="evidence" value="ECO:0007669"/>
    <property type="project" value="TreeGrafter"/>
</dbReference>
<dbReference type="Pfam" id="PF01221">
    <property type="entry name" value="Dynein_light"/>
    <property type="match status" value="1"/>
</dbReference>
<keyword evidence="1" id="KW-0963">Cytoplasm</keyword>
<dbReference type="GO" id="GO:0007017">
    <property type="term" value="P:microtubule-based process"/>
    <property type="evidence" value="ECO:0007669"/>
    <property type="project" value="InterPro"/>
</dbReference>
<dbReference type="Gene3D" id="3.30.740.10">
    <property type="entry name" value="Protein Inhibitor Of Neuronal Nitric Oxide Synthase"/>
    <property type="match status" value="1"/>
</dbReference>
<dbReference type="FunFam" id="3.30.740.10:FF:000006">
    <property type="entry name" value="Dynein light chain"/>
    <property type="match status" value="1"/>
</dbReference>
<sequence>MNRKDSGSDSDSGMKVNVRSSDMPEAQQKEAAKVIAEALSIHTKETQVAKTIKSHFDEKYGRAWHCIVGKHFAGYVTHEQNTFMHAHIGNVSVMLFKTSS</sequence>
<feature type="region of interest" description="Disordered" evidence="2">
    <location>
        <begin position="1"/>
        <end position="29"/>
    </location>
</feature>
<evidence type="ECO:0000256" key="1">
    <source>
        <dbReference type="RuleBase" id="RU365010"/>
    </source>
</evidence>
<comment type="similarity">
    <text evidence="1">Belongs to the dynein light chain family.</text>
</comment>
<evidence type="ECO:0000256" key="2">
    <source>
        <dbReference type="SAM" id="MobiDB-lite"/>
    </source>
</evidence>
<protein>
    <recommendedName>
        <fullName evidence="1">Dynein light chain</fullName>
    </recommendedName>
</protein>
<dbReference type="GO" id="GO:0005874">
    <property type="term" value="C:microtubule"/>
    <property type="evidence" value="ECO:0007669"/>
    <property type="project" value="UniProtKB-KW"/>
</dbReference>
<dbReference type="GO" id="GO:0045505">
    <property type="term" value="F:dynein intermediate chain binding"/>
    <property type="evidence" value="ECO:0007669"/>
    <property type="project" value="TreeGrafter"/>
</dbReference>
<keyword evidence="1" id="KW-0243">Dynein</keyword>
<dbReference type="PANTHER" id="PTHR11886">
    <property type="entry name" value="DYNEIN LIGHT CHAIN"/>
    <property type="match status" value="1"/>
</dbReference>
<dbReference type="AlphaFoldDB" id="A0A5K3G490"/>
<dbReference type="WBParaSite" id="MCU_012959-RA">
    <property type="protein sequence ID" value="MCU_012959-RA"/>
    <property type="gene ID" value="MCU_012959"/>
</dbReference>
<dbReference type="PANTHER" id="PTHR11886:SF35">
    <property type="entry name" value="DYNEIN LIGHT CHAIN"/>
    <property type="match status" value="1"/>
</dbReference>
<keyword evidence="1" id="KW-0206">Cytoskeleton</keyword>
<organism evidence="3">
    <name type="scientific">Mesocestoides corti</name>
    <name type="common">Flatworm</name>
    <dbReference type="NCBI Taxonomy" id="53468"/>
    <lineage>
        <taxon>Eukaryota</taxon>
        <taxon>Metazoa</taxon>
        <taxon>Spiralia</taxon>
        <taxon>Lophotrochozoa</taxon>
        <taxon>Platyhelminthes</taxon>
        <taxon>Cestoda</taxon>
        <taxon>Eucestoda</taxon>
        <taxon>Cyclophyllidea</taxon>
        <taxon>Mesocestoididae</taxon>
        <taxon>Mesocestoides</taxon>
    </lineage>
</organism>
<name>A0A5K3G490_MESCO</name>
<dbReference type="SUPFAM" id="SSF54648">
    <property type="entry name" value="DLC"/>
    <property type="match status" value="1"/>
</dbReference>
<keyword evidence="1" id="KW-0505">Motor protein</keyword>
<dbReference type="InterPro" id="IPR037177">
    <property type="entry name" value="DLC_sf"/>
</dbReference>
<dbReference type="InterPro" id="IPR001372">
    <property type="entry name" value="Dynein_light_chain_typ-1/2"/>
</dbReference>
<evidence type="ECO:0000313" key="3">
    <source>
        <dbReference type="WBParaSite" id="MCU_012959-RA"/>
    </source>
</evidence>
<comment type="subcellular location">
    <subcellularLocation>
        <location evidence="1">Cytoplasm</location>
        <location evidence="1">Cytoskeleton</location>
    </subcellularLocation>
</comment>
<dbReference type="SMART" id="SM01375">
    <property type="entry name" value="Dynein_light"/>
    <property type="match status" value="1"/>
</dbReference>
<proteinExistence type="inferred from homology"/>
<accession>A0A5K3G490</accession>
<keyword evidence="1" id="KW-0493">Microtubule</keyword>
<reference evidence="3" key="1">
    <citation type="submission" date="2019-11" db="UniProtKB">
        <authorList>
            <consortium name="WormBaseParasite"/>
        </authorList>
    </citation>
    <scope>IDENTIFICATION</scope>
</reference>